<feature type="region of interest" description="Disordered" evidence="1">
    <location>
        <begin position="34"/>
        <end position="98"/>
    </location>
</feature>
<accession>A0A0F7L4V4</accession>
<reference evidence="2" key="1">
    <citation type="journal article" date="2015" name="Front. Microbiol.">
        <title>Combining genomic sequencing methods to explore viral diversity and reveal potential virus-host interactions.</title>
        <authorList>
            <person name="Chow C.E."/>
            <person name="Winget D.M."/>
            <person name="White R.A.III."/>
            <person name="Hallam S.J."/>
            <person name="Suttle C.A."/>
        </authorList>
    </citation>
    <scope>NUCLEOTIDE SEQUENCE</scope>
    <source>
        <strain evidence="2">Anoxic3_9</strain>
    </source>
</reference>
<name>A0A0F7L4V4_9VIRU</name>
<evidence type="ECO:0000256" key="1">
    <source>
        <dbReference type="SAM" id="MobiDB-lite"/>
    </source>
</evidence>
<sequence>MDIGSVVGGIIGGLSGVPGGSALGGMIGGQFGGFGEPSGFGPGEGPGGSLGGAAADGSFGGAGGFGDPAPGPDGPGGMTPYNPSLLGQAIPGQSPAGGGSIADQIFNLTSSLRGNYIDQLTDFTEGNFNIATNPMWSGGRAAIEDQYNVARNNILGGMPTGGELNEALTNVDIGRAKSLTELISNIETDMMNKTYQAAFGAVPSSIGAQTSSANQAASIQAQEEASDNAMMMQIGVGLASLFSDK</sequence>
<dbReference type="EMBL" id="KR029584">
    <property type="protein sequence ID" value="AKH46528.1"/>
    <property type="molecule type" value="Genomic_DNA"/>
</dbReference>
<feature type="compositionally biased region" description="Gly residues" evidence="1">
    <location>
        <begin position="34"/>
        <end position="51"/>
    </location>
</feature>
<protein>
    <submittedName>
        <fullName evidence="2">Uncharacterized protein</fullName>
    </submittedName>
</protein>
<proteinExistence type="predicted"/>
<reference evidence="2" key="2">
    <citation type="submission" date="2015-03" db="EMBL/GenBank/DDBJ databases">
        <authorList>
            <person name="Chow C.-E.T."/>
            <person name="Winget D.M."/>
            <person name="White R.A.III."/>
            <person name="Hallam S.J."/>
            <person name="Suttle C.A."/>
        </authorList>
    </citation>
    <scope>NUCLEOTIDE SEQUENCE</scope>
    <source>
        <strain evidence="2">Anoxic3_9</strain>
    </source>
</reference>
<evidence type="ECO:0000313" key="2">
    <source>
        <dbReference type="EMBL" id="AKH46528.1"/>
    </source>
</evidence>
<organism evidence="2">
    <name type="scientific">uncultured marine virus</name>
    <dbReference type="NCBI Taxonomy" id="186617"/>
    <lineage>
        <taxon>Viruses</taxon>
        <taxon>environmental samples</taxon>
    </lineage>
</organism>